<evidence type="ECO:0000256" key="2">
    <source>
        <dbReference type="ARBA" id="ARBA00022475"/>
    </source>
</evidence>
<evidence type="ECO:0000256" key="1">
    <source>
        <dbReference type="ARBA" id="ARBA00004651"/>
    </source>
</evidence>
<evidence type="ECO:0000256" key="6">
    <source>
        <dbReference type="SAM" id="Phobius"/>
    </source>
</evidence>
<dbReference type="RefSeq" id="WP_224863231.1">
    <property type="nucleotide sequence ID" value="NZ_JAYJJT010000001.1"/>
</dbReference>
<dbReference type="PANTHER" id="PTHR35007:SF4">
    <property type="entry name" value="CONSERVED TRANSMEMBRANE PROTEIN-RELATED"/>
    <property type="match status" value="1"/>
</dbReference>
<keyword evidence="5 6" id="KW-0472">Membrane</keyword>
<keyword evidence="9" id="KW-1185">Reference proteome</keyword>
<evidence type="ECO:0000256" key="3">
    <source>
        <dbReference type="ARBA" id="ARBA00022692"/>
    </source>
</evidence>
<evidence type="ECO:0000256" key="4">
    <source>
        <dbReference type="ARBA" id="ARBA00022989"/>
    </source>
</evidence>
<dbReference type="InterPro" id="IPR018076">
    <property type="entry name" value="T2SS_GspF_dom"/>
</dbReference>
<feature type="transmembrane region" description="Helical" evidence="6">
    <location>
        <begin position="228"/>
        <end position="253"/>
    </location>
</feature>
<feature type="transmembrane region" description="Helical" evidence="6">
    <location>
        <begin position="199"/>
        <end position="222"/>
    </location>
</feature>
<sequence>MSGATVAALALAAAVLLGAAPRRRLRPVDRSAGGGRAVLVMLAGCGVLAAAVCLPGSTCVAAAVLAVTTALRYRRRIRERRARAESDALEAALDILVAELRVGAHPVRAFAVAAAETGHAAVAAGLHGVVARARLGADVATGLRYAAGSSALPANWERLAVYWGLAGDHGLAVATLMQAAQRDITARQRFSARADAGMAGARASATILGCLPVLGVLLGQLVGARPLAFLLGGSGGVLAVVGVSLVCAGMLWADRITGVGR</sequence>
<keyword evidence="3 6" id="KW-0812">Transmembrane</keyword>
<keyword evidence="4 6" id="KW-1133">Transmembrane helix</keyword>
<evidence type="ECO:0000259" key="7">
    <source>
        <dbReference type="Pfam" id="PF00482"/>
    </source>
</evidence>
<comment type="subcellular location">
    <subcellularLocation>
        <location evidence="1">Cell membrane</location>
        <topology evidence="1">Multi-pass membrane protein</topology>
    </subcellularLocation>
</comment>
<evidence type="ECO:0000256" key="5">
    <source>
        <dbReference type="ARBA" id="ARBA00023136"/>
    </source>
</evidence>
<dbReference type="Proteomes" id="UP001299046">
    <property type="component" value="Unassembled WGS sequence"/>
</dbReference>
<dbReference type="PANTHER" id="PTHR35007">
    <property type="entry name" value="INTEGRAL MEMBRANE PROTEIN-RELATED"/>
    <property type="match status" value="1"/>
</dbReference>
<accession>A0ABU5YEG5</accession>
<reference evidence="8 9" key="1">
    <citation type="submission" date="2023-12" db="EMBL/GenBank/DDBJ databases">
        <title>Description of new species of Mycobacterium terrae complex isolated from sewage at the Sao Paulo Zoological Park Foundation in Brazil.</title>
        <authorList>
            <person name="Romagnoli C.L."/>
            <person name="Conceicao E.C."/>
            <person name="Machado E."/>
            <person name="Barreto L.B.P.F."/>
            <person name="Sharma A."/>
            <person name="Silva N.M."/>
            <person name="Marques L.E."/>
            <person name="Juliana M.A."/>
            <person name="Lourenco M.C.S."/>
            <person name="Digiampietri L.A."/>
            <person name="Suffys P.N."/>
            <person name="Viana-Niero C."/>
        </authorList>
    </citation>
    <scope>NUCLEOTIDE SEQUENCE [LARGE SCALE GENOMIC DNA]</scope>
    <source>
        <strain evidence="8 9">MYC123</strain>
    </source>
</reference>
<gene>
    <name evidence="8" type="ORF">KV112_01595</name>
</gene>
<feature type="domain" description="Type II secretion system protein GspF" evidence="7">
    <location>
        <begin position="93"/>
        <end position="217"/>
    </location>
</feature>
<protein>
    <submittedName>
        <fullName evidence="8">Type II secretion system F family protein</fullName>
    </submittedName>
</protein>
<proteinExistence type="predicted"/>
<organism evidence="8 9">
    <name type="scientific">[Mycobacterium] zoologicum</name>
    <dbReference type="NCBI Taxonomy" id="2872311"/>
    <lineage>
        <taxon>Bacteria</taxon>
        <taxon>Bacillati</taxon>
        <taxon>Actinomycetota</taxon>
        <taxon>Actinomycetes</taxon>
        <taxon>Mycobacteriales</taxon>
        <taxon>Mycobacteriaceae</taxon>
        <taxon>Mycolicibacter</taxon>
    </lineage>
</organism>
<evidence type="ECO:0000313" key="8">
    <source>
        <dbReference type="EMBL" id="MEB3048437.1"/>
    </source>
</evidence>
<name>A0ABU5YEG5_9MYCO</name>
<dbReference type="Pfam" id="PF00482">
    <property type="entry name" value="T2SSF"/>
    <property type="match status" value="1"/>
</dbReference>
<dbReference type="EMBL" id="JAYJJT010000001">
    <property type="protein sequence ID" value="MEB3048437.1"/>
    <property type="molecule type" value="Genomic_DNA"/>
</dbReference>
<comment type="caution">
    <text evidence="8">The sequence shown here is derived from an EMBL/GenBank/DDBJ whole genome shotgun (WGS) entry which is preliminary data.</text>
</comment>
<keyword evidence="2" id="KW-1003">Cell membrane</keyword>
<evidence type="ECO:0000313" key="9">
    <source>
        <dbReference type="Proteomes" id="UP001299046"/>
    </source>
</evidence>
<feature type="transmembrane region" description="Helical" evidence="6">
    <location>
        <begin position="38"/>
        <end position="71"/>
    </location>
</feature>